<evidence type="ECO:0000256" key="3">
    <source>
        <dbReference type="ARBA" id="ARBA00022884"/>
    </source>
</evidence>
<dbReference type="AlphaFoldDB" id="A0A8J4GW89"/>
<dbReference type="InterPro" id="IPR000504">
    <property type="entry name" value="RRM_dom"/>
</dbReference>
<evidence type="ECO:0000313" key="8">
    <source>
        <dbReference type="EMBL" id="GIM15138.1"/>
    </source>
</evidence>
<dbReference type="EMBL" id="BNCQ01000062">
    <property type="protein sequence ID" value="GIM15138.1"/>
    <property type="molecule type" value="Genomic_DNA"/>
</dbReference>
<name>A0A8J4GW89_9CHLO</name>
<feature type="domain" description="RRM" evidence="7">
    <location>
        <begin position="11"/>
        <end position="89"/>
    </location>
</feature>
<accession>A0A8J4GW89</accession>
<dbReference type="Proteomes" id="UP000722791">
    <property type="component" value="Unassembled WGS sequence"/>
</dbReference>
<feature type="region of interest" description="Disordered" evidence="6">
    <location>
        <begin position="474"/>
        <end position="531"/>
    </location>
</feature>
<feature type="region of interest" description="Disordered" evidence="6">
    <location>
        <begin position="169"/>
        <end position="189"/>
    </location>
</feature>
<protein>
    <recommendedName>
        <fullName evidence="7">RRM domain-containing protein</fullName>
    </recommendedName>
</protein>
<dbReference type="CDD" id="cd12413">
    <property type="entry name" value="RRM1_RBM28_like"/>
    <property type="match status" value="1"/>
</dbReference>
<dbReference type="CDD" id="cd12414">
    <property type="entry name" value="RRM2_RBM28_like"/>
    <property type="match status" value="1"/>
</dbReference>
<evidence type="ECO:0000259" key="7">
    <source>
        <dbReference type="PROSITE" id="PS50102"/>
    </source>
</evidence>
<feature type="compositionally biased region" description="Acidic residues" evidence="6">
    <location>
        <begin position="302"/>
        <end position="311"/>
    </location>
</feature>
<evidence type="ECO:0000256" key="6">
    <source>
        <dbReference type="SAM" id="MobiDB-lite"/>
    </source>
</evidence>
<dbReference type="PANTHER" id="PTHR48039:SF5">
    <property type="entry name" value="RNA-BINDING PROTEIN 28"/>
    <property type="match status" value="1"/>
</dbReference>
<keyword evidence="3 5" id="KW-0694">RNA-binding</keyword>
<dbReference type="Pfam" id="PF00076">
    <property type="entry name" value="RRM_1"/>
    <property type="match status" value="2"/>
</dbReference>
<organism evidence="8 9">
    <name type="scientific">Volvox reticuliferus</name>
    <dbReference type="NCBI Taxonomy" id="1737510"/>
    <lineage>
        <taxon>Eukaryota</taxon>
        <taxon>Viridiplantae</taxon>
        <taxon>Chlorophyta</taxon>
        <taxon>core chlorophytes</taxon>
        <taxon>Chlorophyceae</taxon>
        <taxon>CS clade</taxon>
        <taxon>Chlamydomonadales</taxon>
        <taxon>Volvocaceae</taxon>
        <taxon>Volvox</taxon>
    </lineage>
</organism>
<feature type="region of interest" description="Disordered" evidence="6">
    <location>
        <begin position="88"/>
        <end position="142"/>
    </location>
</feature>
<dbReference type="InterPro" id="IPR012677">
    <property type="entry name" value="Nucleotide-bd_a/b_plait_sf"/>
</dbReference>
<feature type="compositionally biased region" description="Low complexity" evidence="6">
    <location>
        <begin position="115"/>
        <end position="128"/>
    </location>
</feature>
<evidence type="ECO:0000256" key="1">
    <source>
        <dbReference type="ARBA" id="ARBA00004123"/>
    </source>
</evidence>
<dbReference type="InterPro" id="IPR035979">
    <property type="entry name" value="RBD_domain_sf"/>
</dbReference>
<dbReference type="GO" id="GO:0003729">
    <property type="term" value="F:mRNA binding"/>
    <property type="evidence" value="ECO:0007669"/>
    <property type="project" value="TreeGrafter"/>
</dbReference>
<dbReference type="SMART" id="SM00360">
    <property type="entry name" value="RRM"/>
    <property type="match status" value="2"/>
</dbReference>
<feature type="domain" description="RRM" evidence="7">
    <location>
        <begin position="354"/>
        <end position="431"/>
    </location>
</feature>
<evidence type="ECO:0000256" key="5">
    <source>
        <dbReference type="PROSITE-ProRule" id="PRU00176"/>
    </source>
</evidence>
<proteinExistence type="predicted"/>
<dbReference type="SUPFAM" id="SSF54928">
    <property type="entry name" value="RNA-binding domain, RBD"/>
    <property type="match status" value="2"/>
</dbReference>
<evidence type="ECO:0000256" key="2">
    <source>
        <dbReference type="ARBA" id="ARBA00022737"/>
    </source>
</evidence>
<dbReference type="GO" id="GO:0005634">
    <property type="term" value="C:nucleus"/>
    <property type="evidence" value="ECO:0007669"/>
    <property type="project" value="UniProtKB-SubCell"/>
</dbReference>
<gene>
    <name evidence="8" type="ORF">Vretimale_17951</name>
</gene>
<keyword evidence="2" id="KW-0677">Repeat</keyword>
<sequence length="577" mass="61633">MAAHKAAKDVRTIFIRGVSFDANEKDIEELFSDVGPVKQCFLVRVKDQPKHRGFGFVQYALPEDAERAVNECNGKNLKGRKLQVELADKRAPLEERKKKRKLGQDGDENADDTTKATAPAPASRTSTKGSGPKAAATAAKKVGDEDAEAAAAAAARPDGGDVAAAAALPPRKRQRAGAASASAAAGASEKHKLLRAVAVGNLTPASISQAISLARKVAPAEEVLNPAPPEIVQQAKLEADGCSGSVVIVIYKTVKDAMHAVTQLHNKTLELRNPNPKQQQQQQRRGKKGRKGTSEHQHQQHDEDEETDEEEKAGVLEAGAQQQQQQQQQVTAAATRITLWAREVKGEGAHVKQWRVILRNLPFKITEPALLKVLSPVGFVWDLKLPRAPDGRLKGFAFATFTCRAHADKAIATINGKDLMGRMVVVDWAVSKTQYLQGGPGAPAATTAAGAAAAGKGGSDGGSEDPDHAVAGFEEDQEAEDGPSSGEEEEGEEEEEIGLGTDDDDEDGGDDDDDDDEAEEEEEEEEEGRGKAFGTYVTFVAFVASCYLDEPSSIFANVYGCTACPNSLCRNFKIKIS</sequence>
<evidence type="ECO:0000256" key="4">
    <source>
        <dbReference type="ARBA" id="ARBA00023242"/>
    </source>
</evidence>
<feature type="compositionally biased region" description="Low complexity" evidence="6">
    <location>
        <begin position="176"/>
        <end position="187"/>
    </location>
</feature>
<comment type="caution">
    <text evidence="8">The sequence shown here is derived from an EMBL/GenBank/DDBJ whole genome shotgun (WGS) entry which is preliminary data.</text>
</comment>
<evidence type="ECO:0000313" key="9">
    <source>
        <dbReference type="Proteomes" id="UP000722791"/>
    </source>
</evidence>
<comment type="subcellular location">
    <subcellularLocation>
        <location evidence="1">Nucleus</location>
    </subcellularLocation>
</comment>
<dbReference type="PROSITE" id="PS50102">
    <property type="entry name" value="RRM"/>
    <property type="match status" value="2"/>
</dbReference>
<dbReference type="PANTHER" id="PTHR48039">
    <property type="entry name" value="RNA-BINDING MOTIF PROTEIN 14B"/>
    <property type="match status" value="1"/>
</dbReference>
<feature type="compositionally biased region" description="Basic and acidic residues" evidence="6">
    <location>
        <begin position="292"/>
        <end position="301"/>
    </location>
</feature>
<feature type="region of interest" description="Disordered" evidence="6">
    <location>
        <begin position="266"/>
        <end position="327"/>
    </location>
</feature>
<dbReference type="InterPro" id="IPR051945">
    <property type="entry name" value="RRM_MRD1_RNA_proc_ribogen"/>
</dbReference>
<reference evidence="8" key="1">
    <citation type="journal article" date="2021" name="Proc. Natl. Acad. Sci. U.S.A.">
        <title>Three genomes in the algal genus Volvox reveal the fate of a haploid sex-determining region after a transition to homothallism.</title>
        <authorList>
            <person name="Yamamoto K."/>
            <person name="Hamaji T."/>
            <person name="Kawai-Toyooka H."/>
            <person name="Matsuzaki R."/>
            <person name="Takahashi F."/>
            <person name="Nishimura Y."/>
            <person name="Kawachi M."/>
            <person name="Noguchi H."/>
            <person name="Minakuchi Y."/>
            <person name="Umen J.G."/>
            <person name="Toyoda A."/>
            <person name="Nozaki H."/>
        </authorList>
    </citation>
    <scope>NUCLEOTIDE SEQUENCE</scope>
    <source>
        <strain evidence="8">NIES-3785</strain>
    </source>
</reference>
<feature type="compositionally biased region" description="Acidic residues" evidence="6">
    <location>
        <begin position="474"/>
        <end position="527"/>
    </location>
</feature>
<dbReference type="Gene3D" id="3.30.70.330">
    <property type="match status" value="2"/>
</dbReference>
<keyword evidence="4" id="KW-0539">Nucleus</keyword>